<protein>
    <recommendedName>
        <fullName evidence="2">DUF7597 domain-containing protein</fullName>
    </recommendedName>
</protein>
<evidence type="ECO:0000256" key="1">
    <source>
        <dbReference type="SAM" id="MobiDB-lite"/>
    </source>
</evidence>
<feature type="compositionally biased region" description="Low complexity" evidence="1">
    <location>
        <begin position="382"/>
        <end position="410"/>
    </location>
</feature>
<name>A0ABC9B078_9POAL</name>
<dbReference type="EMBL" id="OZ075134">
    <property type="protein sequence ID" value="CAL4991209.1"/>
    <property type="molecule type" value="Genomic_DNA"/>
</dbReference>
<dbReference type="PANTHER" id="PTHR33075:SF7">
    <property type="entry name" value="OS02G0303350 PROTEIN"/>
    <property type="match status" value="1"/>
</dbReference>
<feature type="region of interest" description="Disordered" evidence="1">
    <location>
        <begin position="382"/>
        <end position="429"/>
    </location>
</feature>
<keyword evidence="4" id="KW-1185">Reference proteome</keyword>
<evidence type="ECO:0000313" key="4">
    <source>
        <dbReference type="Proteomes" id="UP001497457"/>
    </source>
</evidence>
<evidence type="ECO:0000259" key="2">
    <source>
        <dbReference type="Pfam" id="PF24530"/>
    </source>
</evidence>
<sequence length="755" mass="83756">MDSSLLDPSHGQVFAAKVRSLTGLLVASSHPKEADNFWLIAAFSRSRLKLLESSIGDILQAILGGLSKLFCVVELEDGLFKFSVSFKEVGLMVYDLQSFSCPTFKVFFHLWNEKGLSAARASAISDRGPNYQWVEVNQKNKKKSYAEAASSDVPLTGANCVPLRQQHSVFSRLDFRNISDLDLKRCLRSAKNTAHALNAGSNSNLILKSSFNNGPASQPKSQPAFTVPSQYSKPMGWSACSRCFSAKHTRPFCQGRIRCAACFRLGHLAARCHFPPRFSRLQDGNFFSSLFRSDSSKLTNLVNWFQANVGLTDGAKSKEVPVFSCFSDFFKASLPPGIEAPSSSLAIHPLPTVPRPSTSSPPGSDQAVHPVAGDDLELRLAPSNPLAPALPLTSSPASASPSSQTVPPSTKKTPFSATVTRSPEDSARQGDEMAYRFVDPTPFMPPNCNRVMIPNRRTMTRAVLGGRRERNKDLAIATIEPLPGQEVIFESVEEVLDDFLWNTKEVGYHTIQPTPYGQALVRFSQCHQRDFLIRGSPHTYGNMRISFVEHNKAWNNKRVNMNYEVWLMLLGLNNDFWTQKDLEKSLADFGKLITWQEDPRHLARVIVKARVVELEEIPWFIVCSDGEDFEGESWTAQCEVLQVNMLGGAPGDEDQPPGPDEVNPNFFEFFGYGQPSNGPQNQHGLGLGNGNANANVDFGNGQNQGNQANWGQWLVQQDAQVHLPNGPFIAPPFLHPIRLIKSILFRMYLRNLSWH</sequence>
<accession>A0ABC9B078</accession>
<organism evidence="3 4">
    <name type="scientific">Urochloa decumbens</name>
    <dbReference type="NCBI Taxonomy" id="240449"/>
    <lineage>
        <taxon>Eukaryota</taxon>
        <taxon>Viridiplantae</taxon>
        <taxon>Streptophyta</taxon>
        <taxon>Embryophyta</taxon>
        <taxon>Tracheophyta</taxon>
        <taxon>Spermatophyta</taxon>
        <taxon>Magnoliopsida</taxon>
        <taxon>Liliopsida</taxon>
        <taxon>Poales</taxon>
        <taxon>Poaceae</taxon>
        <taxon>PACMAD clade</taxon>
        <taxon>Panicoideae</taxon>
        <taxon>Panicodae</taxon>
        <taxon>Paniceae</taxon>
        <taxon>Melinidinae</taxon>
        <taxon>Urochloa</taxon>
    </lineage>
</organism>
<feature type="region of interest" description="Disordered" evidence="1">
    <location>
        <begin position="345"/>
        <end position="370"/>
    </location>
</feature>
<feature type="compositionally biased region" description="Polar residues" evidence="1">
    <location>
        <begin position="411"/>
        <end position="421"/>
    </location>
</feature>
<dbReference type="Pfam" id="PF24530">
    <property type="entry name" value="DUF7597"/>
    <property type="match status" value="1"/>
</dbReference>
<evidence type="ECO:0000313" key="3">
    <source>
        <dbReference type="EMBL" id="CAL4991209.1"/>
    </source>
</evidence>
<reference evidence="3" key="1">
    <citation type="submission" date="2024-10" db="EMBL/GenBank/DDBJ databases">
        <authorList>
            <person name="Ryan C."/>
        </authorList>
    </citation>
    <scope>NUCLEOTIDE SEQUENCE [LARGE SCALE GENOMIC DNA]</scope>
</reference>
<dbReference type="AlphaFoldDB" id="A0ABC9B078"/>
<feature type="domain" description="DUF7597" evidence="2">
    <location>
        <begin position="454"/>
        <end position="558"/>
    </location>
</feature>
<dbReference type="InterPro" id="IPR056018">
    <property type="entry name" value="DUF7597"/>
</dbReference>
<proteinExistence type="predicted"/>
<gene>
    <name evidence="3" type="ORF">URODEC1_LOCUS60556</name>
</gene>
<dbReference type="Proteomes" id="UP001497457">
    <property type="component" value="Chromosome 24b"/>
</dbReference>
<dbReference type="PANTHER" id="PTHR33075">
    <property type="entry name" value="OS02G0499800 PROTEIN"/>
    <property type="match status" value="1"/>
</dbReference>
<feature type="compositionally biased region" description="Low complexity" evidence="1">
    <location>
        <begin position="355"/>
        <end position="364"/>
    </location>
</feature>